<dbReference type="InterPro" id="IPR008990">
    <property type="entry name" value="Elect_transpt_acc-like_dom_sf"/>
</dbReference>
<protein>
    <recommendedName>
        <fullName evidence="2">Nitrile hydratase beta subunit domain-containing protein</fullName>
    </recommendedName>
</protein>
<reference evidence="3" key="1">
    <citation type="journal article" date="2014" name="Int. J. Syst. Evol. Microbiol.">
        <title>Complete genome sequence of Corynebacterium casei LMG S-19264T (=DSM 44701T), isolated from a smear-ripened cheese.</title>
        <authorList>
            <consortium name="US DOE Joint Genome Institute (JGI-PGF)"/>
            <person name="Walter F."/>
            <person name="Albersmeier A."/>
            <person name="Kalinowski J."/>
            <person name="Ruckert C."/>
        </authorList>
    </citation>
    <scope>NUCLEOTIDE SEQUENCE</scope>
    <source>
        <strain evidence="3">CGMCC 1.3617</strain>
    </source>
</reference>
<feature type="region of interest" description="Disordered" evidence="1">
    <location>
        <begin position="1"/>
        <end position="21"/>
    </location>
</feature>
<dbReference type="InterPro" id="IPR024690">
    <property type="entry name" value="CN_hydtase_beta_dom_C"/>
</dbReference>
<evidence type="ECO:0000313" key="3">
    <source>
        <dbReference type="EMBL" id="GGJ39287.1"/>
    </source>
</evidence>
<dbReference type="Proteomes" id="UP000661507">
    <property type="component" value="Unassembled WGS sequence"/>
</dbReference>
<evidence type="ECO:0000259" key="2">
    <source>
        <dbReference type="Pfam" id="PF02211"/>
    </source>
</evidence>
<dbReference type="Gene3D" id="2.30.30.50">
    <property type="match status" value="1"/>
</dbReference>
<dbReference type="Pfam" id="PF02211">
    <property type="entry name" value="NHase_beta_C"/>
    <property type="match status" value="1"/>
</dbReference>
<comment type="caution">
    <text evidence="3">The sequence shown here is derived from an EMBL/GenBank/DDBJ whole genome shotgun (WGS) entry which is preliminary data.</text>
</comment>
<name>A0A917L0X4_9PROT</name>
<dbReference type="RefSeq" id="WP_188972667.1">
    <property type="nucleotide sequence ID" value="NZ_BMKW01000017.1"/>
</dbReference>
<dbReference type="EMBL" id="BMKW01000017">
    <property type="protein sequence ID" value="GGJ39287.1"/>
    <property type="molecule type" value="Genomic_DNA"/>
</dbReference>
<proteinExistence type="predicted"/>
<reference evidence="3" key="2">
    <citation type="submission" date="2020-09" db="EMBL/GenBank/DDBJ databases">
        <authorList>
            <person name="Sun Q."/>
            <person name="Zhou Y."/>
        </authorList>
    </citation>
    <scope>NUCLEOTIDE SEQUENCE</scope>
    <source>
        <strain evidence="3">CGMCC 1.3617</strain>
    </source>
</reference>
<dbReference type="AlphaFoldDB" id="A0A917L0X4"/>
<dbReference type="SUPFAM" id="SSF50090">
    <property type="entry name" value="Electron transport accessory proteins"/>
    <property type="match status" value="1"/>
</dbReference>
<evidence type="ECO:0000313" key="4">
    <source>
        <dbReference type="Proteomes" id="UP000661507"/>
    </source>
</evidence>
<organism evidence="3 4">
    <name type="scientific">Neoroseomonas lacus</name>
    <dbReference type="NCBI Taxonomy" id="287609"/>
    <lineage>
        <taxon>Bacteria</taxon>
        <taxon>Pseudomonadati</taxon>
        <taxon>Pseudomonadota</taxon>
        <taxon>Alphaproteobacteria</taxon>
        <taxon>Acetobacterales</taxon>
        <taxon>Acetobacteraceae</taxon>
        <taxon>Neoroseomonas</taxon>
    </lineage>
</organism>
<sequence length="107" mass="11916">MSAPDDRATAGGNAPRFAAGATVRVKDDWPERRGPCHIRTPHYIRGRTGTVVRTLGAFANPEDLAFARPAAKRPLYHVLFAQEPLWHEGKPGDTVMVEVFEHWLEEA</sequence>
<feature type="domain" description="Nitrile hydratase beta subunit" evidence="2">
    <location>
        <begin position="12"/>
        <end position="105"/>
    </location>
</feature>
<gene>
    <name evidence="3" type="ORF">GCM10011320_53660</name>
</gene>
<evidence type="ECO:0000256" key="1">
    <source>
        <dbReference type="SAM" id="MobiDB-lite"/>
    </source>
</evidence>
<keyword evidence="4" id="KW-1185">Reference proteome</keyword>
<accession>A0A917L0X4</accession>